<evidence type="ECO:0000256" key="3">
    <source>
        <dbReference type="ARBA" id="ARBA00022692"/>
    </source>
</evidence>
<evidence type="ECO:0000256" key="2">
    <source>
        <dbReference type="ARBA" id="ARBA00022475"/>
    </source>
</evidence>
<keyword evidence="9" id="KW-1185">Reference proteome</keyword>
<keyword evidence="3 7" id="KW-0812">Transmembrane</keyword>
<protein>
    <submittedName>
        <fullName evidence="8">Membrane protein</fullName>
    </submittedName>
</protein>
<feature type="transmembrane region" description="Helical" evidence="7">
    <location>
        <begin position="78"/>
        <end position="97"/>
    </location>
</feature>
<dbReference type="EMBL" id="FONG01000011">
    <property type="protein sequence ID" value="SFF31262.1"/>
    <property type="molecule type" value="Genomic_DNA"/>
</dbReference>
<feature type="region of interest" description="Disordered" evidence="6">
    <location>
        <begin position="1"/>
        <end position="35"/>
    </location>
</feature>
<name>A0A1I2HNJ2_9ACTN</name>
<dbReference type="STRING" id="380248.SAMN05216251_111130"/>
<evidence type="ECO:0000313" key="9">
    <source>
        <dbReference type="Proteomes" id="UP000199323"/>
    </source>
</evidence>
<feature type="region of interest" description="Disordered" evidence="6">
    <location>
        <begin position="310"/>
        <end position="354"/>
    </location>
</feature>
<feature type="compositionally biased region" description="Basic and acidic residues" evidence="6">
    <location>
        <begin position="340"/>
        <end position="354"/>
    </location>
</feature>
<dbReference type="AlphaFoldDB" id="A0A1I2HNJ2"/>
<feature type="transmembrane region" description="Helical" evidence="7">
    <location>
        <begin position="204"/>
        <end position="221"/>
    </location>
</feature>
<keyword evidence="4 7" id="KW-1133">Transmembrane helix</keyword>
<keyword evidence="5 7" id="KW-0472">Membrane</keyword>
<evidence type="ECO:0000256" key="7">
    <source>
        <dbReference type="SAM" id="Phobius"/>
    </source>
</evidence>
<comment type="subcellular location">
    <subcellularLocation>
        <location evidence="1">Cell membrane</location>
        <topology evidence="1">Multi-pass membrane protein</topology>
    </subcellularLocation>
</comment>
<evidence type="ECO:0000256" key="6">
    <source>
        <dbReference type="SAM" id="MobiDB-lite"/>
    </source>
</evidence>
<evidence type="ECO:0000256" key="4">
    <source>
        <dbReference type="ARBA" id="ARBA00022989"/>
    </source>
</evidence>
<evidence type="ECO:0000313" key="8">
    <source>
        <dbReference type="EMBL" id="SFF31262.1"/>
    </source>
</evidence>
<dbReference type="Pfam" id="PF03631">
    <property type="entry name" value="Virul_fac_BrkB"/>
    <property type="match status" value="1"/>
</dbReference>
<proteinExistence type="predicted"/>
<accession>A0A1I2HNJ2</accession>
<feature type="transmembrane region" description="Helical" evidence="7">
    <location>
        <begin position="233"/>
        <end position="258"/>
    </location>
</feature>
<reference evidence="8 9" key="1">
    <citation type="submission" date="2016-10" db="EMBL/GenBank/DDBJ databases">
        <authorList>
            <person name="de Groot N.N."/>
        </authorList>
    </citation>
    <scope>NUCLEOTIDE SEQUENCE [LARGE SCALE GENOMIC DNA]</scope>
    <source>
        <strain evidence="8 9">CGMCC 4.3510</strain>
    </source>
</reference>
<organism evidence="8 9">
    <name type="scientific">Actinacidiphila alni</name>
    <dbReference type="NCBI Taxonomy" id="380248"/>
    <lineage>
        <taxon>Bacteria</taxon>
        <taxon>Bacillati</taxon>
        <taxon>Actinomycetota</taxon>
        <taxon>Actinomycetes</taxon>
        <taxon>Kitasatosporales</taxon>
        <taxon>Streptomycetaceae</taxon>
        <taxon>Actinacidiphila</taxon>
    </lineage>
</organism>
<keyword evidence="2" id="KW-1003">Cell membrane</keyword>
<dbReference type="Proteomes" id="UP000199323">
    <property type="component" value="Unassembled WGS sequence"/>
</dbReference>
<sequence>MATAPSGPPGDASGPGGVRPGRRGGRAGRAAHRMGERAAQWKRRALWLRREAERRFPVITELTARLLSVNLLDAGTRLAAQVFLTAVPLLFVVAAFAPQGVRDQLVSTARNVFGLTGASDEQLKQVYGSNGGDLRQTTGVIGVLMALLSATACSRAMARVCERAWRLPRAAVRVALWRWVAWISAWMVALVLQGPLRDGFGHGLWLGLPLTFLADVGVWWWTQRLLLSKRVPWLPLLPGAILTSLAMTALSVTARLYMPTALNRSLANFGSLGSVFTMLSWLIAICAVLTFTITAGAVLASEPPLATLLSGAGPDGSTGGGDNGSPQGAPGGTADTTPAPDREPRRNAGDDGLL</sequence>
<evidence type="ECO:0000256" key="5">
    <source>
        <dbReference type="ARBA" id="ARBA00023136"/>
    </source>
</evidence>
<gene>
    <name evidence="8" type="ORF">SAMN05216251_111130</name>
</gene>
<dbReference type="RefSeq" id="WP_322936010.1">
    <property type="nucleotide sequence ID" value="NZ_FONG01000011.1"/>
</dbReference>
<dbReference type="GO" id="GO:0005886">
    <property type="term" value="C:plasma membrane"/>
    <property type="evidence" value="ECO:0007669"/>
    <property type="project" value="UniProtKB-SubCell"/>
</dbReference>
<evidence type="ECO:0000256" key="1">
    <source>
        <dbReference type="ARBA" id="ARBA00004651"/>
    </source>
</evidence>
<feature type="transmembrane region" description="Helical" evidence="7">
    <location>
        <begin position="278"/>
        <end position="300"/>
    </location>
</feature>
<feature type="transmembrane region" description="Helical" evidence="7">
    <location>
        <begin position="170"/>
        <end position="192"/>
    </location>
</feature>
<dbReference type="InterPro" id="IPR017039">
    <property type="entry name" value="Virul_fac_BrkB"/>
</dbReference>
<feature type="compositionally biased region" description="Gly residues" evidence="6">
    <location>
        <begin position="313"/>
        <end position="323"/>
    </location>
</feature>
<feature type="compositionally biased region" description="Basic residues" evidence="6">
    <location>
        <begin position="20"/>
        <end position="32"/>
    </location>
</feature>